<evidence type="ECO:0000313" key="4">
    <source>
        <dbReference type="Proteomes" id="UP001141552"/>
    </source>
</evidence>
<dbReference type="SUPFAM" id="SSF81383">
    <property type="entry name" value="F-box domain"/>
    <property type="match status" value="1"/>
</dbReference>
<dbReference type="PANTHER" id="PTHR47123">
    <property type="entry name" value="F-BOX PROTEIN SKIP23"/>
    <property type="match status" value="1"/>
</dbReference>
<dbReference type="CDD" id="cd09917">
    <property type="entry name" value="F-box_SF"/>
    <property type="match status" value="1"/>
</dbReference>
<accession>A0A9Q0J2U7</accession>
<reference evidence="3" key="2">
    <citation type="journal article" date="2023" name="Plants (Basel)">
        <title>Annotation of the Turnera subulata (Passifloraceae) Draft Genome Reveals the S-Locus Evolved after the Divergence of Turneroideae from Passifloroideae in a Stepwise Manner.</title>
        <authorList>
            <person name="Henning P.M."/>
            <person name="Roalson E.H."/>
            <person name="Mir W."/>
            <person name="McCubbin A.G."/>
            <person name="Shore J.S."/>
        </authorList>
    </citation>
    <scope>NUCLEOTIDE SEQUENCE</scope>
    <source>
        <strain evidence="3">F60SS</strain>
    </source>
</reference>
<dbReference type="InterPro" id="IPR005174">
    <property type="entry name" value="KIB1-4_b-propeller"/>
</dbReference>
<dbReference type="Pfam" id="PF03478">
    <property type="entry name" value="Beta-prop_KIB1-4"/>
    <property type="match status" value="1"/>
</dbReference>
<evidence type="ECO:0000259" key="2">
    <source>
        <dbReference type="Pfam" id="PF03478"/>
    </source>
</evidence>
<name>A0A9Q0J2U7_9ROSI</name>
<evidence type="ECO:0000259" key="1">
    <source>
        <dbReference type="Pfam" id="PF00646"/>
    </source>
</evidence>
<feature type="domain" description="F-box" evidence="1">
    <location>
        <begin position="11"/>
        <end position="45"/>
    </location>
</feature>
<dbReference type="PANTHER" id="PTHR47123:SF15">
    <property type="entry name" value="F-BOX PROTEIN SKIP23"/>
    <property type="match status" value="1"/>
</dbReference>
<proteinExistence type="predicted"/>
<reference evidence="3" key="1">
    <citation type="submission" date="2022-02" db="EMBL/GenBank/DDBJ databases">
        <authorList>
            <person name="Henning P.M."/>
            <person name="McCubbin A.G."/>
            <person name="Shore J.S."/>
        </authorList>
    </citation>
    <scope>NUCLEOTIDE SEQUENCE</scope>
    <source>
        <strain evidence="3">F60SS</strain>
        <tissue evidence="3">Leaves</tissue>
    </source>
</reference>
<dbReference type="EMBL" id="JAKUCV010006755">
    <property type="protein sequence ID" value="KAJ4826037.1"/>
    <property type="molecule type" value="Genomic_DNA"/>
</dbReference>
<feature type="domain" description="KIB1-4 beta-propeller" evidence="2">
    <location>
        <begin position="166"/>
        <end position="337"/>
    </location>
</feature>
<dbReference type="AlphaFoldDB" id="A0A9Q0J2U7"/>
<keyword evidence="4" id="KW-1185">Reference proteome</keyword>
<dbReference type="InterPro" id="IPR036047">
    <property type="entry name" value="F-box-like_dom_sf"/>
</dbReference>
<dbReference type="OrthoDB" id="600273at2759"/>
<gene>
    <name evidence="3" type="ORF">Tsubulata_033854</name>
</gene>
<protein>
    <recommendedName>
        <fullName evidence="5">F-box domain-containing protein</fullName>
    </recommendedName>
</protein>
<organism evidence="3 4">
    <name type="scientific">Turnera subulata</name>
    <dbReference type="NCBI Taxonomy" id="218843"/>
    <lineage>
        <taxon>Eukaryota</taxon>
        <taxon>Viridiplantae</taxon>
        <taxon>Streptophyta</taxon>
        <taxon>Embryophyta</taxon>
        <taxon>Tracheophyta</taxon>
        <taxon>Spermatophyta</taxon>
        <taxon>Magnoliopsida</taxon>
        <taxon>eudicotyledons</taxon>
        <taxon>Gunneridae</taxon>
        <taxon>Pentapetalae</taxon>
        <taxon>rosids</taxon>
        <taxon>fabids</taxon>
        <taxon>Malpighiales</taxon>
        <taxon>Passifloraceae</taxon>
        <taxon>Turnera</taxon>
    </lineage>
</organism>
<dbReference type="Pfam" id="PF00646">
    <property type="entry name" value="F-box"/>
    <property type="match status" value="1"/>
</dbReference>
<dbReference type="InterPro" id="IPR051304">
    <property type="entry name" value="SCF_F-box_domain"/>
</dbReference>
<dbReference type="InterPro" id="IPR001810">
    <property type="entry name" value="F-box_dom"/>
</dbReference>
<evidence type="ECO:0008006" key="5">
    <source>
        <dbReference type="Google" id="ProtNLM"/>
    </source>
</evidence>
<dbReference type="Proteomes" id="UP001141552">
    <property type="component" value="Unassembled WGS sequence"/>
</dbReference>
<comment type="caution">
    <text evidence="3">The sequence shown here is derived from an EMBL/GenBank/DDBJ whole genome shotgun (WGS) entry which is preliminary data.</text>
</comment>
<dbReference type="Gene3D" id="1.20.1280.50">
    <property type="match status" value="1"/>
</dbReference>
<sequence length="377" mass="43627">MDTSSPQNGCWSDLPLELLEKIVSCLENSYLHVLRFRAVCRSWRSSTPLPPRIPSLMLPPLDVESEPILIKELAVYFVQQAVSGTGSTPLLLRAHETSDVMILEELFNPLPLEERNRRTELDLIDFRVRELWFDYSLQSDDGCVVAFTDSVAVNSSFRKTDCGRFTAVAWIYNRSVFAMWRMEADMWTTTTYSALPPLRSFVYCNDKLYAHDYFTGPVVAISATKPDCIELRPVAQAKLDTVRPYNLFLVESFGDLYLVTEYYSEPYFVVEKLDDEEEGGEWVKPGDEWKERLLFLSSSSSFSLMAKDFPEYKANCIYLPGIYNFYGTGPSGIGVFDMEDGTAMWWCDYYDCPEPPIWLHRYFQQPHQNEEFIHQRE</sequence>
<evidence type="ECO:0000313" key="3">
    <source>
        <dbReference type="EMBL" id="KAJ4826037.1"/>
    </source>
</evidence>